<evidence type="ECO:0000313" key="1">
    <source>
        <dbReference type="EnsemblMetazoa" id="XP_008187224.2"/>
    </source>
</evidence>
<sequence>MYAEDAEFSLQIRHLCALAFVPMDKSVQYFNDLIESNYYVENENILSLMINYFEDTWIGRPNRRNGRRLPIFSVNMWNCYESVIQDLPRTNNSVEGWHHAFNAALGANHVSIWKFIRFLKHEQLLQEVRLEKRLSGEASPTRRRTYRDHDKKIKVIVENCSEIPTVQYLRGLSYNVQY</sequence>
<dbReference type="EnsemblMetazoa" id="XM_008189002.3">
    <property type="protein sequence ID" value="XP_008187224.2"/>
    <property type="gene ID" value="LOC103310507"/>
</dbReference>
<protein>
    <recommendedName>
        <fullName evidence="3">MULE transposase domain-containing protein</fullName>
    </recommendedName>
</protein>
<proteinExistence type="predicted"/>
<evidence type="ECO:0000313" key="2">
    <source>
        <dbReference type="Proteomes" id="UP000007819"/>
    </source>
</evidence>
<dbReference type="AlphaFoldDB" id="A0A8R2FD25"/>
<reference evidence="1" key="2">
    <citation type="submission" date="2022-06" db="UniProtKB">
        <authorList>
            <consortium name="EnsemblMetazoa"/>
        </authorList>
    </citation>
    <scope>IDENTIFICATION</scope>
</reference>
<name>A0A8R2FD25_ACYPI</name>
<dbReference type="KEGG" id="api:103310507"/>
<dbReference type="OrthoDB" id="3066195at2759"/>
<dbReference type="RefSeq" id="XP_008187224.2">
    <property type="nucleotide sequence ID" value="XM_008189002.3"/>
</dbReference>
<evidence type="ECO:0008006" key="3">
    <source>
        <dbReference type="Google" id="ProtNLM"/>
    </source>
</evidence>
<organism evidence="1 2">
    <name type="scientific">Acyrthosiphon pisum</name>
    <name type="common">Pea aphid</name>
    <dbReference type="NCBI Taxonomy" id="7029"/>
    <lineage>
        <taxon>Eukaryota</taxon>
        <taxon>Metazoa</taxon>
        <taxon>Ecdysozoa</taxon>
        <taxon>Arthropoda</taxon>
        <taxon>Hexapoda</taxon>
        <taxon>Insecta</taxon>
        <taxon>Pterygota</taxon>
        <taxon>Neoptera</taxon>
        <taxon>Paraneoptera</taxon>
        <taxon>Hemiptera</taxon>
        <taxon>Sternorrhyncha</taxon>
        <taxon>Aphidomorpha</taxon>
        <taxon>Aphidoidea</taxon>
        <taxon>Aphididae</taxon>
        <taxon>Macrosiphini</taxon>
        <taxon>Acyrthosiphon</taxon>
    </lineage>
</organism>
<dbReference type="Proteomes" id="UP000007819">
    <property type="component" value="Unassembled WGS sequence"/>
</dbReference>
<keyword evidence="2" id="KW-1185">Reference proteome</keyword>
<dbReference type="GeneID" id="103310507"/>
<reference evidence="2" key="1">
    <citation type="submission" date="2010-06" db="EMBL/GenBank/DDBJ databases">
        <authorList>
            <person name="Jiang H."/>
            <person name="Abraham K."/>
            <person name="Ali S."/>
            <person name="Alsbrooks S.L."/>
            <person name="Anim B.N."/>
            <person name="Anosike U.S."/>
            <person name="Attaway T."/>
            <person name="Bandaranaike D.P."/>
            <person name="Battles P.K."/>
            <person name="Bell S.N."/>
            <person name="Bell A.V."/>
            <person name="Beltran B."/>
            <person name="Bickham C."/>
            <person name="Bustamante Y."/>
            <person name="Caleb T."/>
            <person name="Canada A."/>
            <person name="Cardenas V."/>
            <person name="Carter K."/>
            <person name="Chacko J."/>
            <person name="Chandrabose M.N."/>
            <person name="Chavez D."/>
            <person name="Chavez A."/>
            <person name="Chen L."/>
            <person name="Chu H.-S."/>
            <person name="Claassen K.J."/>
            <person name="Cockrell R."/>
            <person name="Collins M."/>
            <person name="Cooper J.A."/>
            <person name="Cree A."/>
            <person name="Curry S.M."/>
            <person name="Da Y."/>
            <person name="Dao M.D."/>
            <person name="Das B."/>
            <person name="Davila M.-L."/>
            <person name="Davy-Carroll L."/>
            <person name="Denson S."/>
            <person name="Dinh H."/>
            <person name="Ebong V.E."/>
            <person name="Edwards J.R."/>
            <person name="Egan A."/>
            <person name="El-Daye J."/>
            <person name="Escobedo L."/>
            <person name="Fernandez S."/>
            <person name="Fernando P.R."/>
            <person name="Flagg N."/>
            <person name="Forbes L.D."/>
            <person name="Fowler R.G."/>
            <person name="Fu Q."/>
            <person name="Gabisi R.A."/>
            <person name="Ganer J."/>
            <person name="Garbino Pronczuk A."/>
            <person name="Garcia R.M."/>
            <person name="Garner T."/>
            <person name="Garrett T.E."/>
            <person name="Gonzalez D.A."/>
            <person name="Hamid H."/>
            <person name="Hawkins E.S."/>
            <person name="Hirani K."/>
            <person name="Hogues M.E."/>
            <person name="Hollins B."/>
            <person name="Hsiao C.-H."/>
            <person name="Jabil R."/>
            <person name="James M.L."/>
            <person name="Jhangiani S.N."/>
            <person name="Johnson B."/>
            <person name="Johnson Q."/>
            <person name="Joshi V."/>
            <person name="Kalu J.B."/>
            <person name="Kam C."/>
            <person name="Kashfia A."/>
            <person name="Keebler J."/>
            <person name="Kisamo H."/>
            <person name="Kovar C.L."/>
            <person name="Lago L.A."/>
            <person name="Lai C.-Y."/>
            <person name="Laidlaw J."/>
            <person name="Lara F."/>
            <person name="Le T.-K."/>
            <person name="Lee S.L."/>
            <person name="Legall F.H."/>
            <person name="Lemon S.J."/>
            <person name="Lewis L.R."/>
            <person name="Li B."/>
            <person name="Liu Y."/>
            <person name="Liu Y.-S."/>
            <person name="Lopez J."/>
            <person name="Lozado R.J."/>
            <person name="Lu J."/>
            <person name="Madu R.C."/>
            <person name="Maheshwari M."/>
            <person name="Maheshwari R."/>
            <person name="Malloy K."/>
            <person name="Martinez E."/>
            <person name="Mathew T."/>
            <person name="Mercado I.C."/>
            <person name="Mercado C."/>
            <person name="Meyer B."/>
            <person name="Montgomery K."/>
            <person name="Morgan M.B."/>
            <person name="Munidasa M."/>
            <person name="Nazareth L.V."/>
            <person name="Nelson J."/>
            <person name="Ng B.M."/>
            <person name="Nguyen N.B."/>
            <person name="Nguyen P.Q."/>
            <person name="Nguyen T."/>
            <person name="Obregon M."/>
            <person name="Okwuonu G.O."/>
            <person name="Onwere C.G."/>
            <person name="Orozco G."/>
            <person name="Parra A."/>
            <person name="Patel S."/>
            <person name="Patil S."/>
            <person name="Perez A."/>
            <person name="Perez Y."/>
            <person name="Pham C."/>
            <person name="Primus E.L."/>
            <person name="Pu L.-L."/>
            <person name="Puazo M."/>
            <person name="Qin X."/>
            <person name="Quiroz J.B."/>
            <person name="Reese J."/>
            <person name="Richards S."/>
            <person name="Rives C.M."/>
            <person name="Robberts R."/>
            <person name="Ruiz S.J."/>
            <person name="Ruiz M.J."/>
            <person name="Santibanez J."/>
            <person name="Schneider B.W."/>
            <person name="Sisson I."/>
            <person name="Smith M."/>
            <person name="Sodergren E."/>
            <person name="Song X.-Z."/>
            <person name="Song B.B."/>
            <person name="Summersgill H."/>
            <person name="Thelus R."/>
            <person name="Thornton R.D."/>
            <person name="Trejos Z.Y."/>
            <person name="Usmani K."/>
            <person name="Vattathil S."/>
            <person name="Villasana D."/>
            <person name="Walker D.L."/>
            <person name="Wang S."/>
            <person name="Wang K."/>
            <person name="White C.S."/>
            <person name="Williams A.C."/>
            <person name="Williamson J."/>
            <person name="Wilson K."/>
            <person name="Woghiren I.O."/>
            <person name="Woodworth J.R."/>
            <person name="Worley K.C."/>
            <person name="Wright R.A."/>
            <person name="Wu W."/>
            <person name="Young L."/>
            <person name="Zhang L."/>
            <person name="Zhang J."/>
            <person name="Zhu Y."/>
            <person name="Muzny D.M."/>
            <person name="Weinstock G."/>
            <person name="Gibbs R.A."/>
        </authorList>
    </citation>
    <scope>NUCLEOTIDE SEQUENCE [LARGE SCALE GENOMIC DNA]</scope>
    <source>
        <strain evidence="2">LSR1</strain>
    </source>
</reference>
<accession>A0A8R2FD25</accession>